<dbReference type="GO" id="GO:0003842">
    <property type="term" value="F:L-glutamate gamma-semialdehyde dehydrogenase activity"/>
    <property type="evidence" value="ECO:0007669"/>
    <property type="project" value="UniProtKB-UniRule"/>
</dbReference>
<keyword evidence="4 7" id="KW-0520">NAD</keyword>
<dbReference type="UniPathway" id="UPA00261">
    <property type="reaction ID" value="UER00374"/>
</dbReference>
<reference evidence="10" key="1">
    <citation type="submission" date="2020-05" db="UniProtKB">
        <authorList>
            <consortium name="EnsemblMetazoa"/>
        </authorList>
    </citation>
    <scope>IDENTIFICATION</scope>
    <source>
        <strain evidence="10">BB02</strain>
    </source>
</reference>
<keyword evidence="5 7" id="KW-0642">Proline metabolism</keyword>
<dbReference type="InterPro" id="IPR015590">
    <property type="entry name" value="Aldehyde_DH_dom"/>
</dbReference>
<sequence>MIYGFCILKRKMSSITILSLRRISSSTNTRHWSALHSTLRTMSIYNAVNEPLLEYAPGSQERRDIEKALQKYIGKTIDVPIVIGNEEIRTAQVRKQVAPFDHKWAVATYYYATPDIINKAIESNLKARADWEKRPLQERCNIFLKAAELICKHRMDVIATTMIGQAKNIWQAEIDAAAELIDFLKFNVMFAQKTTQYQPLSPTPNVTMNSMSYRGLEGFWAAICPFNFTAIGGNLPMAPAIMGNVALWKPSDTAVLSNYTVYKLYREAGLPPGVINFIPADGPCFGDTVLASPDFAGLNFTGSVSTFKTLWRQIAQNIDIYKNFPRIIGECGGKNMHFVHPSADIDSVVTGSIRSAFEYNGQKCSALSRMYVPQSLWPQIKSRMLSIVKEIKVGSPLDRESFVTAVVDDKAFSRIKSYIEHAKNSSNLAVIAGGNCDDSKGYFIDPTIIETKDPFDKIMQEEIFGPVVTVYVYPDNQVLETVQIAQKTSPYALTGAIFAQDKAAKEELTEAFRFCAGNFYINDKSTGSIVGQQPFGGARLSGTNDKAGGPFYMARFTSPLSIKETFVSQKAWRYPSMEN</sequence>
<feature type="domain" description="Aldehyde dehydrogenase" evidence="9">
    <location>
        <begin position="96"/>
        <end position="558"/>
    </location>
</feature>
<dbReference type="KEGG" id="bgt:106054564"/>
<comment type="pathway">
    <text evidence="1 7">Amino-acid degradation; L-proline degradation into L-glutamate; L-glutamate from L-proline: step 2/2.</text>
</comment>
<name>A0A2C9JDU1_BIOGL</name>
<evidence type="ECO:0000313" key="11">
    <source>
        <dbReference type="Proteomes" id="UP000076420"/>
    </source>
</evidence>
<evidence type="ECO:0000256" key="3">
    <source>
        <dbReference type="ARBA" id="ARBA00023002"/>
    </source>
</evidence>
<gene>
    <name evidence="10" type="primary">106054564</name>
</gene>
<dbReference type="InterPro" id="IPR016161">
    <property type="entry name" value="Ald_DH/histidinol_DH"/>
</dbReference>
<keyword evidence="3 7" id="KW-0560">Oxidoreductase</keyword>
<dbReference type="EnsemblMetazoa" id="BGLB001160-RD">
    <property type="protein sequence ID" value="BGLB001160-PD"/>
    <property type="gene ID" value="BGLB001160"/>
</dbReference>
<dbReference type="RefSeq" id="XP_013065933.2">
    <property type="nucleotide sequence ID" value="XM_013210479.2"/>
</dbReference>
<proteinExistence type="inferred from homology"/>
<dbReference type="Proteomes" id="UP000076420">
    <property type="component" value="Unassembled WGS sequence"/>
</dbReference>
<dbReference type="Gene3D" id="3.40.309.10">
    <property type="entry name" value="Aldehyde Dehydrogenase, Chain A, domain 2"/>
    <property type="match status" value="1"/>
</dbReference>
<dbReference type="PANTHER" id="PTHR42862">
    <property type="entry name" value="DELTA-1-PYRROLINE-5-CARBOXYLATE DEHYDROGENASE 1, ISOFORM A-RELATED"/>
    <property type="match status" value="1"/>
</dbReference>
<dbReference type="NCBIfam" id="TIGR01236">
    <property type="entry name" value="D1pyr5carbox1"/>
    <property type="match status" value="1"/>
</dbReference>
<evidence type="ECO:0000259" key="9">
    <source>
        <dbReference type="Pfam" id="PF00171"/>
    </source>
</evidence>
<comment type="catalytic activity">
    <reaction evidence="6 7">
        <text>L-glutamate 5-semialdehyde + NAD(+) + H2O = L-glutamate + NADH + 2 H(+)</text>
        <dbReference type="Rhea" id="RHEA:30235"/>
        <dbReference type="ChEBI" id="CHEBI:15377"/>
        <dbReference type="ChEBI" id="CHEBI:15378"/>
        <dbReference type="ChEBI" id="CHEBI:29985"/>
        <dbReference type="ChEBI" id="CHEBI:57540"/>
        <dbReference type="ChEBI" id="CHEBI:57945"/>
        <dbReference type="ChEBI" id="CHEBI:58066"/>
        <dbReference type="EC" id="1.2.1.88"/>
    </reaction>
</comment>
<dbReference type="GO" id="GO:0010133">
    <property type="term" value="P:L-proline catabolic process to L-glutamate"/>
    <property type="evidence" value="ECO:0007669"/>
    <property type="project" value="UniProtKB-UniRule"/>
</dbReference>
<evidence type="ECO:0000256" key="8">
    <source>
        <dbReference type="RuleBase" id="RU366030"/>
    </source>
</evidence>
<dbReference type="AlphaFoldDB" id="A0A2C9JDU1"/>
<dbReference type="OrthoDB" id="5322683at2759"/>
<evidence type="ECO:0000256" key="5">
    <source>
        <dbReference type="ARBA" id="ARBA00023062"/>
    </source>
</evidence>
<dbReference type="EC" id="1.2.1.88" evidence="7"/>
<dbReference type="Pfam" id="PF00171">
    <property type="entry name" value="Aldedh"/>
    <property type="match status" value="1"/>
</dbReference>
<protein>
    <recommendedName>
        <fullName evidence="7 8">Multifunctional fusion protein</fullName>
    </recommendedName>
    <domain>
        <recommendedName>
            <fullName evidence="8">Delta-1-pyrroline-5-carboxylate dehydrogenase</fullName>
            <shortName evidence="8">P5C dehydrogenase</shortName>
        </recommendedName>
        <alternativeName>
            <fullName evidence="7">L-glutamate gamma-semialdehyde dehydrogenase</fullName>
        </alternativeName>
    </domain>
    <domain>
        <recommendedName>
            <fullName evidence="7">L-glutamate gamma-semialdehyde dehydrogenase</fullName>
            <ecNumber evidence="7">1.2.1.88</ecNumber>
        </recommendedName>
    </domain>
</protein>
<dbReference type="VEuPathDB" id="VectorBase:BGLAX_030198"/>
<dbReference type="VEuPathDB" id="VectorBase:BGLB001160"/>
<dbReference type="FunFam" id="3.40.309.10:FF:000005">
    <property type="entry name" value="1-pyrroline-5-carboxylate dehydrogenase 1"/>
    <property type="match status" value="1"/>
</dbReference>
<dbReference type="PROSITE" id="PS00070">
    <property type="entry name" value="ALDEHYDE_DEHYDR_CYS"/>
    <property type="match status" value="1"/>
</dbReference>
<dbReference type="STRING" id="6526.A0A2C9JDU1"/>
<accession>A0A2C9JDU1</accession>
<dbReference type="SUPFAM" id="SSF53720">
    <property type="entry name" value="ALDH-like"/>
    <property type="match status" value="1"/>
</dbReference>
<dbReference type="GO" id="GO:0005759">
    <property type="term" value="C:mitochondrial matrix"/>
    <property type="evidence" value="ECO:0007669"/>
    <property type="project" value="TreeGrafter"/>
</dbReference>
<dbReference type="InterPro" id="IPR016163">
    <property type="entry name" value="Ald_DH_C"/>
</dbReference>
<dbReference type="InterPro" id="IPR016162">
    <property type="entry name" value="Ald_DH_N"/>
</dbReference>
<evidence type="ECO:0000256" key="2">
    <source>
        <dbReference type="ARBA" id="ARBA00009986"/>
    </source>
</evidence>
<evidence type="ECO:0000313" key="10">
    <source>
        <dbReference type="EnsemblMetazoa" id="BGLB001160-PD"/>
    </source>
</evidence>
<dbReference type="InterPro" id="IPR005931">
    <property type="entry name" value="P5CDH/ALDH4A1"/>
</dbReference>
<dbReference type="InterPro" id="IPR016160">
    <property type="entry name" value="Ald_DH_CS_CYS"/>
</dbReference>
<evidence type="ECO:0000256" key="4">
    <source>
        <dbReference type="ARBA" id="ARBA00023027"/>
    </source>
</evidence>
<evidence type="ECO:0000256" key="1">
    <source>
        <dbReference type="ARBA" id="ARBA00004786"/>
    </source>
</evidence>
<evidence type="ECO:0000256" key="7">
    <source>
        <dbReference type="RuleBase" id="RU366016"/>
    </source>
</evidence>
<organism evidence="10 11">
    <name type="scientific">Biomphalaria glabrata</name>
    <name type="common">Bloodfluke planorb</name>
    <name type="synonym">Freshwater snail</name>
    <dbReference type="NCBI Taxonomy" id="6526"/>
    <lineage>
        <taxon>Eukaryota</taxon>
        <taxon>Metazoa</taxon>
        <taxon>Spiralia</taxon>
        <taxon>Lophotrochozoa</taxon>
        <taxon>Mollusca</taxon>
        <taxon>Gastropoda</taxon>
        <taxon>Heterobranchia</taxon>
        <taxon>Euthyneura</taxon>
        <taxon>Panpulmonata</taxon>
        <taxon>Hygrophila</taxon>
        <taxon>Lymnaeoidea</taxon>
        <taxon>Planorbidae</taxon>
        <taxon>Biomphalaria</taxon>
    </lineage>
</organism>
<dbReference type="FunFam" id="3.40.605.10:FF:000006">
    <property type="entry name" value="1-pyrroline-5-carboxylate dehydrogenase"/>
    <property type="match status" value="1"/>
</dbReference>
<dbReference type="CDD" id="cd07123">
    <property type="entry name" value="ALDH_F4-17_P5CDH"/>
    <property type="match status" value="1"/>
</dbReference>
<dbReference type="Gene3D" id="3.40.605.10">
    <property type="entry name" value="Aldehyde Dehydrogenase, Chain A, domain 1"/>
    <property type="match status" value="1"/>
</dbReference>
<evidence type="ECO:0000256" key="6">
    <source>
        <dbReference type="ARBA" id="ARBA00048142"/>
    </source>
</evidence>
<dbReference type="PANTHER" id="PTHR42862:SF1">
    <property type="entry name" value="DELTA-1-PYRROLINE-5-CARBOXYLATE DEHYDROGENASE 2, ISOFORM A-RELATED"/>
    <property type="match status" value="1"/>
</dbReference>
<dbReference type="InterPro" id="IPR050485">
    <property type="entry name" value="Proline_metab_enzyme"/>
</dbReference>
<comment type="similarity">
    <text evidence="2 7">Belongs to the aldehyde dehydrogenase family.</text>
</comment>